<dbReference type="SUPFAM" id="SSF52777">
    <property type="entry name" value="CoA-dependent acyltransferases"/>
    <property type="match status" value="2"/>
</dbReference>
<name>A0A9W6UTX8_9ACTN</name>
<evidence type="ECO:0000256" key="9">
    <source>
        <dbReference type="ARBA" id="ARBA00030465"/>
    </source>
</evidence>
<dbReference type="Pfam" id="PF16911">
    <property type="entry name" value="PapA_C"/>
    <property type="match status" value="1"/>
</dbReference>
<accession>A0A9W6UTX8</accession>
<evidence type="ECO:0000256" key="1">
    <source>
        <dbReference type="ARBA" id="ARBA00000026"/>
    </source>
</evidence>
<dbReference type="Proteomes" id="UP001165143">
    <property type="component" value="Unassembled WGS sequence"/>
</dbReference>
<dbReference type="GO" id="GO:0008610">
    <property type="term" value="P:lipid biosynthetic process"/>
    <property type="evidence" value="ECO:0007669"/>
    <property type="project" value="UniProtKB-ARBA"/>
</dbReference>
<evidence type="ECO:0000259" key="13">
    <source>
        <dbReference type="Pfam" id="PF16911"/>
    </source>
</evidence>
<dbReference type="PANTHER" id="PTHR28037">
    <property type="entry name" value="ALCOHOL O-ACETYLTRANSFERASE 1-RELATED"/>
    <property type="match status" value="1"/>
</dbReference>
<evidence type="ECO:0000256" key="5">
    <source>
        <dbReference type="ARBA" id="ARBA00012866"/>
    </source>
</evidence>
<dbReference type="GO" id="GO:0016746">
    <property type="term" value="F:acyltransferase activity"/>
    <property type="evidence" value="ECO:0007669"/>
    <property type="project" value="UniProtKB-KW"/>
</dbReference>
<evidence type="ECO:0000256" key="8">
    <source>
        <dbReference type="ARBA" id="ARBA00023315"/>
    </source>
</evidence>
<reference evidence="14" key="1">
    <citation type="submission" date="2023-02" db="EMBL/GenBank/DDBJ databases">
        <title>Kitasatospora phosalacinea NBRC 14362.</title>
        <authorList>
            <person name="Ichikawa N."/>
            <person name="Sato H."/>
            <person name="Tonouchi N."/>
        </authorList>
    </citation>
    <scope>NUCLEOTIDE SEQUENCE</scope>
    <source>
        <strain evidence="14">NBRC 14362</strain>
    </source>
</reference>
<comment type="caution">
    <text evidence="14">The sequence shown here is derived from an EMBL/GenBank/DDBJ whole genome shotgun (WGS) entry which is preliminary data.</text>
</comment>
<comment type="similarity">
    <text evidence="4">Belongs to the acyltransferase PapA5 family.</text>
</comment>
<feature type="domain" description="Phthiocerol/phthiodiolone dimycocerosyl transferase C-terminal" evidence="13">
    <location>
        <begin position="232"/>
        <end position="377"/>
    </location>
</feature>
<dbReference type="RefSeq" id="WP_033255480.1">
    <property type="nucleotide sequence ID" value="NZ_BSRX01000066.1"/>
</dbReference>
<dbReference type="Gene3D" id="3.30.559.10">
    <property type="entry name" value="Chloramphenicol acetyltransferase-like domain"/>
    <property type="match status" value="1"/>
</dbReference>
<evidence type="ECO:0000256" key="7">
    <source>
        <dbReference type="ARBA" id="ARBA00022679"/>
    </source>
</evidence>
<comment type="catalytic activity">
    <reaction evidence="2">
        <text>2 a mycocerosyl-[mycocerosic acid synthase] + a phenolphthiocerol = a dimycocerosyl phenolphthiocerol + 2 holo-[mycocerosic acid synthase].</text>
        <dbReference type="EC" id="2.3.1.282"/>
    </reaction>
</comment>
<evidence type="ECO:0000256" key="2">
    <source>
        <dbReference type="ARBA" id="ARBA00000625"/>
    </source>
</evidence>
<sequence length="449" mass="48309">MNRPAAPGGSRPLSPLERWYWVCDQISPLNVIGHVRVAGPLTEELLARALDALQRRHPLLRVAIRADRAGRHPRFVPAPGRPVPLRVEPVAALGDAWERLVDEQELATPVDWREGPLVRAAVLSAGDAHDLVVTMPHCVADGTTVLTVLQQWIELAAELRAAGPGAGIDPGAERALPAPESLLPPAYRGFSGLRRVLAQQLADQGAARKLKPRRMEAGRRVPFAERTTRLLHRELSADQLADLIAACRRERTTVHGALAAAMVAAVAEDAGLPAGPVMIGSPVNFRDRLVPQVTGREIGTYVASVPTVVDHRPGAPLWAAARTISRDVARRRSRGEQLAAIAAMGLVSPKSVEKSGRFLRFMEEKGPMTLCLSNIGRHDFPAAIGPWQLSRAEFVAGLSVNALYCGTVNTSHGRMAWNFTHVADAVTAERARRIADASLDAVLSAAKSA</sequence>
<dbReference type="OrthoDB" id="4568714at2"/>
<dbReference type="InterPro" id="IPR001242">
    <property type="entry name" value="Condensation_dom"/>
</dbReference>
<evidence type="ECO:0000313" key="14">
    <source>
        <dbReference type="EMBL" id="GLW59040.1"/>
    </source>
</evidence>
<evidence type="ECO:0000256" key="11">
    <source>
        <dbReference type="ARBA" id="ARBA00033407"/>
    </source>
</evidence>
<dbReference type="EC" id="2.3.1.282" evidence="5"/>
<organism evidence="14 15">
    <name type="scientific">Kitasatospora phosalacinea</name>
    <dbReference type="NCBI Taxonomy" id="2065"/>
    <lineage>
        <taxon>Bacteria</taxon>
        <taxon>Bacillati</taxon>
        <taxon>Actinomycetota</taxon>
        <taxon>Actinomycetes</taxon>
        <taxon>Kitasatosporales</taxon>
        <taxon>Streptomycetaceae</taxon>
        <taxon>Kitasatospora</taxon>
    </lineage>
</organism>
<keyword evidence="8" id="KW-0012">Acyltransferase</keyword>
<gene>
    <name evidence="14" type="ORF">Kpho01_70500</name>
</gene>
<dbReference type="InterPro" id="IPR031641">
    <property type="entry name" value="PapA_C"/>
</dbReference>
<dbReference type="InterPro" id="IPR052058">
    <property type="entry name" value="Alcohol_O-acetyltransferase"/>
</dbReference>
<evidence type="ECO:0000256" key="6">
    <source>
        <dbReference type="ARBA" id="ARBA00013449"/>
    </source>
</evidence>
<protein>
    <recommendedName>
        <fullName evidence="6">Phthiocerol/phthiodiolone dimycocerosyl transferase</fullName>
        <ecNumber evidence="5">2.3.1.282</ecNumber>
    </recommendedName>
    <alternativeName>
        <fullName evidence="11">Acyltransferase PapA5</fullName>
    </alternativeName>
    <alternativeName>
        <fullName evidence="9">Phthiocerol/phthiodiolone O-acyltransferase</fullName>
    </alternativeName>
    <alternativeName>
        <fullName evidence="10">Polyketide synthase-associated protein A5</fullName>
    </alternativeName>
</protein>
<dbReference type="PANTHER" id="PTHR28037:SF1">
    <property type="entry name" value="ALCOHOL O-ACETYLTRANSFERASE 1-RELATED"/>
    <property type="match status" value="1"/>
</dbReference>
<dbReference type="InterPro" id="IPR023213">
    <property type="entry name" value="CAT-like_dom_sf"/>
</dbReference>
<comment type="catalytic activity">
    <reaction evidence="1">
        <text>2 a mycocerosyl-[mycocerosic acid synthase] + a phthiocerol = a dimycocerosyl phthiocerol + 2 holo-[mycocerosic acid synthase].</text>
        <dbReference type="EC" id="2.3.1.282"/>
    </reaction>
</comment>
<evidence type="ECO:0000256" key="4">
    <source>
        <dbReference type="ARBA" id="ARBA00006558"/>
    </source>
</evidence>
<evidence type="ECO:0000256" key="3">
    <source>
        <dbReference type="ARBA" id="ARBA00001907"/>
    </source>
</evidence>
<evidence type="ECO:0000256" key="10">
    <source>
        <dbReference type="ARBA" id="ARBA00032317"/>
    </source>
</evidence>
<proteinExistence type="inferred from homology"/>
<comment type="catalytic activity">
    <reaction evidence="3">
        <text>2 a mycocerosyl-[mycocerosic acid synthase] + a phthiodiolone = a dimycocerosyl phthiodiolone + 2 holo-[mycocerosic acid synthase].</text>
        <dbReference type="EC" id="2.3.1.282"/>
    </reaction>
</comment>
<dbReference type="EMBL" id="BSRX01000066">
    <property type="protein sequence ID" value="GLW59040.1"/>
    <property type="molecule type" value="Genomic_DNA"/>
</dbReference>
<evidence type="ECO:0000259" key="12">
    <source>
        <dbReference type="Pfam" id="PF00668"/>
    </source>
</evidence>
<dbReference type="AlphaFoldDB" id="A0A9W6UTX8"/>
<evidence type="ECO:0000313" key="15">
    <source>
        <dbReference type="Proteomes" id="UP001165143"/>
    </source>
</evidence>
<feature type="domain" description="Condensation" evidence="12">
    <location>
        <begin position="30"/>
        <end position="155"/>
    </location>
</feature>
<dbReference type="Pfam" id="PF00668">
    <property type="entry name" value="Condensation"/>
    <property type="match status" value="1"/>
</dbReference>
<dbReference type="Gene3D" id="3.30.559.30">
    <property type="entry name" value="Nonribosomal peptide synthetase, condensation domain"/>
    <property type="match status" value="1"/>
</dbReference>
<keyword evidence="7" id="KW-0808">Transferase</keyword>